<dbReference type="EMBL" id="JAYMYQ010000002">
    <property type="protein sequence ID" value="KAK7350306.1"/>
    <property type="molecule type" value="Genomic_DNA"/>
</dbReference>
<sequence>MPHEPSVKFVASHHVKGLVKNNCIRNDSCSMKPLCQNEGTSGWRCLSALHMRIRAGDDWLEAWSPNLSVPSSNPGGGILNHFSLFKLLDPPIYNLTLIIPLICKWAPKLPEFIVWPRDFPIIINWVRVSGNYD</sequence>
<dbReference type="Proteomes" id="UP001367508">
    <property type="component" value="Unassembled WGS sequence"/>
</dbReference>
<comment type="caution">
    <text evidence="1">The sequence shown here is derived from an EMBL/GenBank/DDBJ whole genome shotgun (WGS) entry which is preliminary data.</text>
</comment>
<evidence type="ECO:0000313" key="1">
    <source>
        <dbReference type="EMBL" id="KAK7350306.1"/>
    </source>
</evidence>
<organism evidence="1 2">
    <name type="scientific">Canavalia gladiata</name>
    <name type="common">Sword bean</name>
    <name type="synonym">Dolichos gladiatus</name>
    <dbReference type="NCBI Taxonomy" id="3824"/>
    <lineage>
        <taxon>Eukaryota</taxon>
        <taxon>Viridiplantae</taxon>
        <taxon>Streptophyta</taxon>
        <taxon>Embryophyta</taxon>
        <taxon>Tracheophyta</taxon>
        <taxon>Spermatophyta</taxon>
        <taxon>Magnoliopsida</taxon>
        <taxon>eudicotyledons</taxon>
        <taxon>Gunneridae</taxon>
        <taxon>Pentapetalae</taxon>
        <taxon>rosids</taxon>
        <taxon>fabids</taxon>
        <taxon>Fabales</taxon>
        <taxon>Fabaceae</taxon>
        <taxon>Papilionoideae</taxon>
        <taxon>50 kb inversion clade</taxon>
        <taxon>NPAAA clade</taxon>
        <taxon>indigoferoid/millettioid clade</taxon>
        <taxon>Phaseoleae</taxon>
        <taxon>Canavalia</taxon>
    </lineage>
</organism>
<protein>
    <submittedName>
        <fullName evidence="1">Uncharacterized protein</fullName>
    </submittedName>
</protein>
<accession>A0AAN9MA99</accession>
<proteinExistence type="predicted"/>
<gene>
    <name evidence="1" type="ORF">VNO77_08765</name>
</gene>
<name>A0AAN9MA99_CANGL</name>
<keyword evidence="2" id="KW-1185">Reference proteome</keyword>
<dbReference type="AlphaFoldDB" id="A0AAN9MA99"/>
<evidence type="ECO:0000313" key="2">
    <source>
        <dbReference type="Proteomes" id="UP001367508"/>
    </source>
</evidence>
<reference evidence="1 2" key="1">
    <citation type="submission" date="2024-01" db="EMBL/GenBank/DDBJ databases">
        <title>The genomes of 5 underutilized Papilionoideae crops provide insights into root nodulation and disease resistanc.</title>
        <authorList>
            <person name="Jiang F."/>
        </authorList>
    </citation>
    <scope>NUCLEOTIDE SEQUENCE [LARGE SCALE GENOMIC DNA]</scope>
    <source>
        <strain evidence="1">LVBAO_FW01</strain>
        <tissue evidence="1">Leaves</tissue>
    </source>
</reference>